<protein>
    <submittedName>
        <fullName evidence="2">Sarcosine oxidasee (formaldehyde-forming)</fullName>
    </submittedName>
</protein>
<proteinExistence type="predicted"/>
<dbReference type="WBParaSite" id="ES5_v2.g21178.t1">
    <property type="protein sequence ID" value="ES5_v2.g21178.t1"/>
    <property type="gene ID" value="ES5_v2.g21178"/>
</dbReference>
<accession>A0AC34FUY5</accession>
<organism evidence="1 2">
    <name type="scientific">Panagrolaimus sp. ES5</name>
    <dbReference type="NCBI Taxonomy" id="591445"/>
    <lineage>
        <taxon>Eukaryota</taxon>
        <taxon>Metazoa</taxon>
        <taxon>Ecdysozoa</taxon>
        <taxon>Nematoda</taxon>
        <taxon>Chromadorea</taxon>
        <taxon>Rhabditida</taxon>
        <taxon>Tylenchina</taxon>
        <taxon>Panagrolaimomorpha</taxon>
        <taxon>Panagrolaimoidea</taxon>
        <taxon>Panagrolaimidae</taxon>
        <taxon>Panagrolaimus</taxon>
    </lineage>
</organism>
<sequence length="135" mass="15454">MSDNCEEMYMIPEVDYSGEIKIGVHCGIPIDPRDKNRISPPQWTIDIPSEHLKKHFKDVEWEKPTRRLTNDHNYIIDFYPKNSNIIIGGGFSGSGFKFGAVMGLILAKMAINEEIGLDLSIFKLDREIKNDKSRL</sequence>
<evidence type="ECO:0000313" key="1">
    <source>
        <dbReference type="Proteomes" id="UP000887579"/>
    </source>
</evidence>
<evidence type="ECO:0000313" key="2">
    <source>
        <dbReference type="WBParaSite" id="ES5_v2.g21178.t1"/>
    </source>
</evidence>
<name>A0AC34FUY5_9BILA</name>
<dbReference type="Proteomes" id="UP000887579">
    <property type="component" value="Unplaced"/>
</dbReference>
<reference evidence="2" key="1">
    <citation type="submission" date="2022-11" db="UniProtKB">
        <authorList>
            <consortium name="WormBaseParasite"/>
        </authorList>
    </citation>
    <scope>IDENTIFICATION</scope>
</reference>